<dbReference type="Proteomes" id="UP000799755">
    <property type="component" value="Unassembled WGS sequence"/>
</dbReference>
<evidence type="ECO:0000313" key="1">
    <source>
        <dbReference type="EMBL" id="KAF2469936.1"/>
    </source>
</evidence>
<protein>
    <submittedName>
        <fullName evidence="1">Uncharacterized protein</fullName>
    </submittedName>
</protein>
<organism evidence="1 2">
    <name type="scientific">Lindgomyces ingoldianus</name>
    <dbReference type="NCBI Taxonomy" id="673940"/>
    <lineage>
        <taxon>Eukaryota</taxon>
        <taxon>Fungi</taxon>
        <taxon>Dikarya</taxon>
        <taxon>Ascomycota</taxon>
        <taxon>Pezizomycotina</taxon>
        <taxon>Dothideomycetes</taxon>
        <taxon>Pleosporomycetidae</taxon>
        <taxon>Pleosporales</taxon>
        <taxon>Lindgomycetaceae</taxon>
        <taxon>Lindgomyces</taxon>
    </lineage>
</organism>
<comment type="caution">
    <text evidence="1">The sequence shown here is derived from an EMBL/GenBank/DDBJ whole genome shotgun (WGS) entry which is preliminary data.</text>
</comment>
<accession>A0ACB6QSM2</accession>
<dbReference type="EMBL" id="MU003509">
    <property type="protein sequence ID" value="KAF2469936.1"/>
    <property type="molecule type" value="Genomic_DNA"/>
</dbReference>
<sequence length="254" mass="29331">MFRQTTWEHGYLTLVSAQLHFSRPILVANQYTVTTSCEWDDFVQGATQDLTEHFCFIKKRHSWSRLLISEELLFNLMSYYSIFPSFLQTISLFGVQVSEGDRPVGFFFQLLTRLRAHDGGLQNLAVNGYELHYVLRYVEKHGRDLSNPWSMRKMAICHKFAREGNISSWIIVHGSKTLQDRLTAPRAEPISSLHGWDALEASAASNHLLILLDALRNWDDYIEYLSAEFKDTVSLAYCPNLNKKANTFAPYVER</sequence>
<gene>
    <name evidence="1" type="ORF">BDR25DRAFT_35692</name>
</gene>
<reference evidence="1" key="1">
    <citation type="journal article" date="2020" name="Stud. Mycol.">
        <title>101 Dothideomycetes genomes: a test case for predicting lifestyles and emergence of pathogens.</title>
        <authorList>
            <person name="Haridas S."/>
            <person name="Albert R."/>
            <person name="Binder M."/>
            <person name="Bloem J."/>
            <person name="Labutti K."/>
            <person name="Salamov A."/>
            <person name="Andreopoulos B."/>
            <person name="Baker S."/>
            <person name="Barry K."/>
            <person name="Bills G."/>
            <person name="Bluhm B."/>
            <person name="Cannon C."/>
            <person name="Castanera R."/>
            <person name="Culley D."/>
            <person name="Daum C."/>
            <person name="Ezra D."/>
            <person name="Gonzalez J."/>
            <person name="Henrissat B."/>
            <person name="Kuo A."/>
            <person name="Liang C."/>
            <person name="Lipzen A."/>
            <person name="Lutzoni F."/>
            <person name="Magnuson J."/>
            <person name="Mondo S."/>
            <person name="Nolan M."/>
            <person name="Ohm R."/>
            <person name="Pangilinan J."/>
            <person name="Park H.-J."/>
            <person name="Ramirez L."/>
            <person name="Alfaro M."/>
            <person name="Sun H."/>
            <person name="Tritt A."/>
            <person name="Yoshinaga Y."/>
            <person name="Zwiers L.-H."/>
            <person name="Turgeon B."/>
            <person name="Goodwin S."/>
            <person name="Spatafora J."/>
            <person name="Crous P."/>
            <person name="Grigoriev I."/>
        </authorList>
    </citation>
    <scope>NUCLEOTIDE SEQUENCE</scope>
    <source>
        <strain evidence="1">ATCC 200398</strain>
    </source>
</reference>
<proteinExistence type="predicted"/>
<evidence type="ECO:0000313" key="2">
    <source>
        <dbReference type="Proteomes" id="UP000799755"/>
    </source>
</evidence>
<keyword evidence="2" id="KW-1185">Reference proteome</keyword>
<name>A0ACB6QSM2_9PLEO</name>